<dbReference type="SUPFAM" id="SSF57850">
    <property type="entry name" value="RING/U-box"/>
    <property type="match status" value="1"/>
</dbReference>
<dbReference type="PROSITE" id="PS50089">
    <property type="entry name" value="ZF_RING_2"/>
    <property type="match status" value="1"/>
</dbReference>
<dbReference type="Gene3D" id="3.30.40.10">
    <property type="entry name" value="Zinc/RING finger domain, C3HC4 (zinc finger)"/>
    <property type="match status" value="1"/>
</dbReference>
<dbReference type="CDD" id="cd16461">
    <property type="entry name" value="RING-H2_EL5-like"/>
    <property type="match status" value="1"/>
</dbReference>
<keyword evidence="5" id="KW-0812">Transmembrane</keyword>
<keyword evidence="1" id="KW-0479">Metal-binding</keyword>
<sequence length="188" mass="20427">MTLLSHHSRRFLTTTDSPDSTSDDSAASDFIVILAALLCAIVCLLGLIAVARCAWIRRFSGRITGNSTTPPHLHPNKGLNNKILKKIPKLTYSGDDAGKYLDCAICLTEFVAGDVLRSLPRCGHGFHVGCIDTWLKSHSSCPSCRQILVDSSCRKCSELTATEINVAGIDTSTSTSSPRRDNSYRFLP</sequence>
<evidence type="ECO:0000256" key="3">
    <source>
        <dbReference type="ARBA" id="ARBA00022833"/>
    </source>
</evidence>
<evidence type="ECO:0000256" key="5">
    <source>
        <dbReference type="SAM" id="Phobius"/>
    </source>
</evidence>
<comment type="caution">
    <text evidence="7">The sequence shown here is derived from an EMBL/GenBank/DDBJ whole genome shotgun (WGS) entry which is preliminary data.</text>
</comment>
<reference evidence="7" key="1">
    <citation type="submission" date="2023-02" db="EMBL/GenBank/DDBJ databases">
        <title>Genome of toxic invasive species Heracleum sosnowskyi carries increased number of genes despite the absence of recent whole-genome duplications.</title>
        <authorList>
            <person name="Schelkunov M."/>
            <person name="Shtratnikova V."/>
            <person name="Makarenko M."/>
            <person name="Klepikova A."/>
            <person name="Omelchenko D."/>
            <person name="Novikova G."/>
            <person name="Obukhova E."/>
            <person name="Bogdanov V."/>
            <person name="Penin A."/>
            <person name="Logacheva M."/>
        </authorList>
    </citation>
    <scope>NUCLEOTIDE SEQUENCE</scope>
    <source>
        <strain evidence="7">Hsosn_3</strain>
        <tissue evidence="7">Leaf</tissue>
    </source>
</reference>
<dbReference type="PANTHER" id="PTHR45798">
    <property type="entry name" value="RING-H2 FINGER PROTEIN ATL61-RELATED-RELATED"/>
    <property type="match status" value="1"/>
</dbReference>
<keyword evidence="5" id="KW-0472">Membrane</keyword>
<dbReference type="GO" id="GO:0008270">
    <property type="term" value="F:zinc ion binding"/>
    <property type="evidence" value="ECO:0007669"/>
    <property type="project" value="UniProtKB-KW"/>
</dbReference>
<dbReference type="Proteomes" id="UP001237642">
    <property type="component" value="Unassembled WGS sequence"/>
</dbReference>
<dbReference type="AlphaFoldDB" id="A0AAD8JD82"/>
<accession>A0AAD8JD82</accession>
<evidence type="ECO:0000313" key="7">
    <source>
        <dbReference type="EMBL" id="KAK1400302.1"/>
    </source>
</evidence>
<dbReference type="InterPro" id="IPR001841">
    <property type="entry name" value="Znf_RING"/>
</dbReference>
<dbReference type="InterPro" id="IPR013083">
    <property type="entry name" value="Znf_RING/FYVE/PHD"/>
</dbReference>
<dbReference type="PANTHER" id="PTHR45798:SF97">
    <property type="entry name" value="ALCOHOL-SENSITIVE RING FINGER PROTEIN 1"/>
    <property type="match status" value="1"/>
</dbReference>
<dbReference type="Pfam" id="PF13639">
    <property type="entry name" value="zf-RING_2"/>
    <property type="match status" value="1"/>
</dbReference>
<reference evidence="7" key="2">
    <citation type="submission" date="2023-05" db="EMBL/GenBank/DDBJ databases">
        <authorList>
            <person name="Schelkunov M.I."/>
        </authorList>
    </citation>
    <scope>NUCLEOTIDE SEQUENCE</scope>
    <source>
        <strain evidence="7">Hsosn_3</strain>
        <tissue evidence="7">Leaf</tissue>
    </source>
</reference>
<protein>
    <submittedName>
        <fullName evidence="7">Ring-h2 finger protein atl8</fullName>
    </submittedName>
</protein>
<evidence type="ECO:0000256" key="4">
    <source>
        <dbReference type="PROSITE-ProRule" id="PRU00175"/>
    </source>
</evidence>
<evidence type="ECO:0000313" key="8">
    <source>
        <dbReference type="Proteomes" id="UP001237642"/>
    </source>
</evidence>
<keyword evidence="2 4" id="KW-0863">Zinc-finger</keyword>
<dbReference type="EMBL" id="JAUIZM010000002">
    <property type="protein sequence ID" value="KAK1400302.1"/>
    <property type="molecule type" value="Genomic_DNA"/>
</dbReference>
<dbReference type="InterPro" id="IPR052788">
    <property type="entry name" value="RING-type_E3_ligase_ATL"/>
</dbReference>
<dbReference type="SMART" id="SM00184">
    <property type="entry name" value="RING"/>
    <property type="match status" value="1"/>
</dbReference>
<feature type="transmembrane region" description="Helical" evidence="5">
    <location>
        <begin position="30"/>
        <end position="55"/>
    </location>
</feature>
<gene>
    <name evidence="7" type="ORF">POM88_010165</name>
</gene>
<evidence type="ECO:0000256" key="2">
    <source>
        <dbReference type="ARBA" id="ARBA00022771"/>
    </source>
</evidence>
<evidence type="ECO:0000256" key="1">
    <source>
        <dbReference type="ARBA" id="ARBA00022723"/>
    </source>
</evidence>
<organism evidence="7 8">
    <name type="scientific">Heracleum sosnowskyi</name>
    <dbReference type="NCBI Taxonomy" id="360622"/>
    <lineage>
        <taxon>Eukaryota</taxon>
        <taxon>Viridiplantae</taxon>
        <taxon>Streptophyta</taxon>
        <taxon>Embryophyta</taxon>
        <taxon>Tracheophyta</taxon>
        <taxon>Spermatophyta</taxon>
        <taxon>Magnoliopsida</taxon>
        <taxon>eudicotyledons</taxon>
        <taxon>Gunneridae</taxon>
        <taxon>Pentapetalae</taxon>
        <taxon>asterids</taxon>
        <taxon>campanulids</taxon>
        <taxon>Apiales</taxon>
        <taxon>Apiaceae</taxon>
        <taxon>Apioideae</taxon>
        <taxon>apioid superclade</taxon>
        <taxon>Tordylieae</taxon>
        <taxon>Tordyliinae</taxon>
        <taxon>Heracleum</taxon>
    </lineage>
</organism>
<keyword evidence="5" id="KW-1133">Transmembrane helix</keyword>
<evidence type="ECO:0000259" key="6">
    <source>
        <dbReference type="PROSITE" id="PS50089"/>
    </source>
</evidence>
<keyword evidence="3" id="KW-0862">Zinc</keyword>
<proteinExistence type="predicted"/>
<name>A0AAD8JD82_9APIA</name>
<keyword evidence="8" id="KW-1185">Reference proteome</keyword>
<feature type="domain" description="RING-type" evidence="6">
    <location>
        <begin position="103"/>
        <end position="145"/>
    </location>
</feature>